<dbReference type="EMBL" id="JPMI01000080">
    <property type="protein sequence ID" value="KFA92721.1"/>
    <property type="molecule type" value="Genomic_DNA"/>
</dbReference>
<feature type="domain" description="JmjC" evidence="1">
    <location>
        <begin position="124"/>
        <end position="290"/>
    </location>
</feature>
<dbReference type="PROSITE" id="PS51184">
    <property type="entry name" value="JMJC"/>
    <property type="match status" value="1"/>
</dbReference>
<dbReference type="PANTHER" id="PTHR12461">
    <property type="entry name" value="HYPOXIA-INDUCIBLE FACTOR 1 ALPHA INHIBITOR-RELATED"/>
    <property type="match status" value="1"/>
</dbReference>
<dbReference type="Pfam" id="PF13621">
    <property type="entry name" value="Cupin_8"/>
    <property type="match status" value="1"/>
</dbReference>
<dbReference type="InterPro" id="IPR041667">
    <property type="entry name" value="Cupin_8"/>
</dbReference>
<evidence type="ECO:0000259" key="1">
    <source>
        <dbReference type="PROSITE" id="PS51184"/>
    </source>
</evidence>
<evidence type="ECO:0000313" key="3">
    <source>
        <dbReference type="Proteomes" id="UP000028547"/>
    </source>
</evidence>
<dbReference type="SUPFAM" id="SSF51197">
    <property type="entry name" value="Clavaminate synthase-like"/>
    <property type="match status" value="1"/>
</dbReference>
<comment type="caution">
    <text evidence="2">The sequence shown here is derived from an EMBL/GenBank/DDBJ whole genome shotgun (WGS) entry which is preliminary data.</text>
</comment>
<dbReference type="SMART" id="SM00558">
    <property type="entry name" value="JmjC"/>
    <property type="match status" value="1"/>
</dbReference>
<dbReference type="Gene3D" id="2.60.120.10">
    <property type="entry name" value="Jelly Rolls"/>
    <property type="match status" value="1"/>
</dbReference>
<dbReference type="AlphaFoldDB" id="A0A084SW86"/>
<dbReference type="PANTHER" id="PTHR12461:SF105">
    <property type="entry name" value="HYPOXIA-INDUCIBLE FACTOR 1-ALPHA INHIBITOR"/>
    <property type="match status" value="1"/>
</dbReference>
<evidence type="ECO:0000313" key="2">
    <source>
        <dbReference type="EMBL" id="KFA92721.1"/>
    </source>
</evidence>
<name>A0A084SW86_9BACT</name>
<protein>
    <recommendedName>
        <fullName evidence="1">JmjC domain-containing protein</fullName>
    </recommendedName>
</protein>
<reference evidence="2 3" key="1">
    <citation type="submission" date="2014-07" db="EMBL/GenBank/DDBJ databases">
        <title>Draft Genome Sequence of Gephyronic Acid Producer, Cystobacter violaceus Strain Cb vi76.</title>
        <authorList>
            <person name="Stevens D.C."/>
            <person name="Young J."/>
            <person name="Carmichael R."/>
            <person name="Tan J."/>
            <person name="Taylor R.E."/>
        </authorList>
    </citation>
    <scope>NUCLEOTIDE SEQUENCE [LARGE SCALE GENOMIC DNA]</scope>
    <source>
        <strain evidence="2 3">Cb vi76</strain>
    </source>
</reference>
<dbReference type="InterPro" id="IPR003347">
    <property type="entry name" value="JmjC_dom"/>
</dbReference>
<dbReference type="InterPro" id="IPR014710">
    <property type="entry name" value="RmlC-like_jellyroll"/>
</dbReference>
<accession>A0A084SW86</accession>
<organism evidence="2 3">
    <name type="scientific">Archangium violaceum Cb vi76</name>
    <dbReference type="NCBI Taxonomy" id="1406225"/>
    <lineage>
        <taxon>Bacteria</taxon>
        <taxon>Pseudomonadati</taxon>
        <taxon>Myxococcota</taxon>
        <taxon>Myxococcia</taxon>
        <taxon>Myxococcales</taxon>
        <taxon>Cystobacterineae</taxon>
        <taxon>Archangiaceae</taxon>
        <taxon>Archangium</taxon>
    </lineage>
</organism>
<dbReference type="Proteomes" id="UP000028547">
    <property type="component" value="Unassembled WGS sequence"/>
</dbReference>
<proteinExistence type="predicted"/>
<gene>
    <name evidence="2" type="ORF">Q664_14085</name>
</gene>
<sequence>MPPMNLPPLPFTARSVRRISRVSREEFVTAQLEEPFVVTGSLESWPLFQRMRECGGDERKLALLGSLVGQTPVSYHRLPQQLRGHFHFQEGNPEQVTFGKATRREEVSFDVLARELLECQRGESADSVYMQAHFIEKGTPLFGALGPGVLPFLPEDNDIAMMWVGSNGQVVNLHYDDFTTVICMVNGMKRVTLFPPESLPHLYQAPFDRMLEYCQTSLVRVLEPDLRRYPLFERAQREAQVAVLEPGDVLVMPPMWWHHVESFGLNVMVNTRLFPASFPQLESAYSNLSRAVKLFFPRSQEQRNRALALYREAVFAPGASEPGPVHSAAVAEETPELARHRAETREVAASIPAFLREHLARYYEHFVFQASGDPHPTLPGAFAAMVERNRHSPTLFPRE</sequence>